<dbReference type="Pfam" id="PF05485">
    <property type="entry name" value="THAP"/>
    <property type="match status" value="1"/>
</dbReference>
<dbReference type="InterPro" id="IPR048366">
    <property type="entry name" value="TNP-like_GBD"/>
</dbReference>
<reference evidence="8" key="1">
    <citation type="submission" date="2025-08" db="UniProtKB">
        <authorList>
            <consortium name="RefSeq"/>
        </authorList>
    </citation>
    <scope>IDENTIFICATION</scope>
    <source>
        <tissue evidence="8">Total insect</tissue>
    </source>
</reference>
<name>A0A6P8Z2H3_THRPL</name>
<dbReference type="Proteomes" id="UP000515158">
    <property type="component" value="Unplaced"/>
</dbReference>
<proteinExistence type="predicted"/>
<sequence>MPGAGCTVPGCTSRLNKRTSFKLRMVRYPKDEELKKCWLTILGRPDWTPYGEARVCELHFLSDQWSSPFRLKKGALPTSTAILCSCKKGASPPAAAHSHDHCYAQKASASCKLHGSLTSSTIVEVTKENIELQKRVCGLQRQLHGEATDTFSTPLKSLENIKVLSSRKKYTTEDIRKGLQIRFSCGSTGYNTVRNLLSKDTKLPSIRLLQLETEHIIFKPGILHEVLHALKERFAGLSDVRDRDVVLVFDEMSTKKRIDWDPSTGEYIGWGTIPGHEHLHAEKGEIFVLRGCHRKFKQIVAYHLNPTSVNMDQKKLVIMELLQKAKDIGANVVAIVCDCGNRTLLRKLGFGTQKNNLKYCIPNPISPDLKLRCVADPVHVFKSLKECLCSNRFIELPASIVSQFDLPSAMVNIEHIAWLEKFQRDESLQMVPGLTFKDLSTTHFSKMKVKSSHKVINHKVGAALSYLVLKGLVPEAFETTAWFIKLMNRWFELTTSRSCQLAFGLKNEVAYNAAVDHLKLVVTVFQGVNIAGGWKPVQSHIIFSTKSLLEITDHLIREKNYQFVLTGNFTSDVVENIVSRVRITRPTPSGLELKTRLNT</sequence>
<keyword evidence="3" id="KW-0862">Zinc</keyword>
<dbReference type="GeneID" id="117648325"/>
<dbReference type="InterPro" id="IPR038441">
    <property type="entry name" value="THAP_Znf_sf"/>
</dbReference>
<gene>
    <name evidence="8" type="primary">LOC117648325</name>
</gene>
<dbReference type="SUPFAM" id="SSF57716">
    <property type="entry name" value="Glucocorticoid receptor-like (DNA-binding domain)"/>
    <property type="match status" value="1"/>
</dbReference>
<evidence type="ECO:0000313" key="7">
    <source>
        <dbReference type="Proteomes" id="UP000515158"/>
    </source>
</evidence>
<organism evidence="8">
    <name type="scientific">Thrips palmi</name>
    <name type="common">Melon thrips</name>
    <dbReference type="NCBI Taxonomy" id="161013"/>
    <lineage>
        <taxon>Eukaryota</taxon>
        <taxon>Metazoa</taxon>
        <taxon>Ecdysozoa</taxon>
        <taxon>Arthropoda</taxon>
        <taxon>Hexapoda</taxon>
        <taxon>Insecta</taxon>
        <taxon>Pterygota</taxon>
        <taxon>Neoptera</taxon>
        <taxon>Paraneoptera</taxon>
        <taxon>Thysanoptera</taxon>
        <taxon>Terebrantia</taxon>
        <taxon>Thripoidea</taxon>
        <taxon>Thripidae</taxon>
        <taxon>Thrips</taxon>
    </lineage>
</organism>
<dbReference type="InterPro" id="IPR048365">
    <property type="entry name" value="TNP-like_RNaseH_N"/>
</dbReference>
<accession>A0A6P8Z2H3</accession>
<dbReference type="InterPro" id="IPR006612">
    <property type="entry name" value="THAP_Znf"/>
</dbReference>
<dbReference type="OrthoDB" id="6627680at2759"/>
<evidence type="ECO:0000256" key="2">
    <source>
        <dbReference type="ARBA" id="ARBA00022771"/>
    </source>
</evidence>
<evidence type="ECO:0000256" key="1">
    <source>
        <dbReference type="ARBA" id="ARBA00022723"/>
    </source>
</evidence>
<evidence type="ECO:0000259" key="6">
    <source>
        <dbReference type="PROSITE" id="PS50950"/>
    </source>
</evidence>
<feature type="domain" description="THAP-type" evidence="6">
    <location>
        <begin position="1"/>
        <end position="80"/>
    </location>
</feature>
<dbReference type="GO" id="GO:0008270">
    <property type="term" value="F:zinc ion binding"/>
    <property type="evidence" value="ECO:0007669"/>
    <property type="project" value="UniProtKB-KW"/>
</dbReference>
<keyword evidence="7" id="KW-1185">Reference proteome</keyword>
<dbReference type="Pfam" id="PF21788">
    <property type="entry name" value="TNP-like_GBD"/>
    <property type="match status" value="1"/>
</dbReference>
<dbReference type="SMART" id="SM00980">
    <property type="entry name" value="THAP"/>
    <property type="match status" value="1"/>
</dbReference>
<evidence type="ECO:0000256" key="3">
    <source>
        <dbReference type="ARBA" id="ARBA00022833"/>
    </source>
</evidence>
<keyword evidence="1" id="KW-0479">Metal-binding</keyword>
<dbReference type="GO" id="GO:0043565">
    <property type="term" value="F:sequence-specific DNA binding"/>
    <property type="evidence" value="ECO:0007669"/>
    <property type="project" value="InterPro"/>
</dbReference>
<dbReference type="KEGG" id="tpal:117648325"/>
<dbReference type="RefSeq" id="XP_034246693.1">
    <property type="nucleotide sequence ID" value="XM_034390802.1"/>
</dbReference>
<dbReference type="AlphaFoldDB" id="A0A6P8Z2H3"/>
<protein>
    <submittedName>
        <fullName evidence="8">Uncharacterized protein LOC117648325</fullName>
    </submittedName>
</protein>
<dbReference type="PANTHER" id="PTHR46600:SF11">
    <property type="entry name" value="THAP DOMAIN-CONTAINING PROTEIN 10"/>
    <property type="match status" value="1"/>
</dbReference>
<evidence type="ECO:0000313" key="8">
    <source>
        <dbReference type="RefSeq" id="XP_034246693.1"/>
    </source>
</evidence>
<dbReference type="Gene3D" id="6.20.210.20">
    <property type="entry name" value="THAP domain"/>
    <property type="match status" value="1"/>
</dbReference>
<keyword evidence="4 5" id="KW-0238">DNA-binding</keyword>
<keyword evidence="2 5" id="KW-0863">Zinc-finger</keyword>
<dbReference type="PANTHER" id="PTHR46600">
    <property type="entry name" value="THAP DOMAIN-CONTAINING"/>
    <property type="match status" value="1"/>
</dbReference>
<dbReference type="SMART" id="SM00692">
    <property type="entry name" value="DM3"/>
    <property type="match status" value="1"/>
</dbReference>
<dbReference type="Pfam" id="PF21787">
    <property type="entry name" value="TNP-like_RNaseH_N"/>
    <property type="match status" value="1"/>
</dbReference>
<dbReference type="InterPro" id="IPR026516">
    <property type="entry name" value="THAP1/10"/>
</dbReference>
<dbReference type="InParanoid" id="A0A6P8Z2H3"/>
<dbReference type="PROSITE" id="PS50950">
    <property type="entry name" value="ZF_THAP"/>
    <property type="match status" value="1"/>
</dbReference>
<evidence type="ECO:0000256" key="4">
    <source>
        <dbReference type="ARBA" id="ARBA00023125"/>
    </source>
</evidence>
<evidence type="ECO:0000256" key="5">
    <source>
        <dbReference type="PROSITE-ProRule" id="PRU00309"/>
    </source>
</evidence>